<dbReference type="GO" id="GO:0000949">
    <property type="term" value="P:aromatic amino acid family catabolic process to alcohol via Ehrlich pathway"/>
    <property type="evidence" value="ECO:0007669"/>
    <property type="project" value="TreeGrafter"/>
</dbReference>
<evidence type="ECO:0000256" key="8">
    <source>
        <dbReference type="ARBA" id="ARBA00022842"/>
    </source>
</evidence>
<feature type="binding site" evidence="11">
    <location>
        <position position="449"/>
    </location>
    <ligand>
        <name>Mg(2+)</name>
        <dbReference type="ChEBI" id="CHEBI:18420"/>
    </ligand>
</feature>
<keyword evidence="6 11" id="KW-0479">Metal-binding</keyword>
<feature type="domain" description="Thiamine pyrophosphate enzyme N-terminal TPP-binding" evidence="15">
    <location>
        <begin position="7"/>
        <end position="116"/>
    </location>
</feature>
<name>A0A0B7KFU9_BIOOC</name>
<sequence>MTQTIALTEYLFARLKQLGVGAIHGLPGDFNLTLLDFVEPCGLTWVGNANELNAGYAADGYARIKGLGALITTFGVGELSAINAIAGAYAERVPVVHIVGVPSRELQDSRATVHHTFNDGDFGRFALMAAHVTVGQEKLWDPRDAPQQIDSVLRKCLVHSRPVYIEIPVDMVDAQVSRENLNIPITSGNVLPGAGQATALDKVLQKMASAKQPVILVDGETRSLGIVDEVRALVNKTGWPTWTTGFGKSIIDETLPNFHGLYRGRFASPEAREFFEGSDLVLFFGAHPSTTNSFHLSALPSEERSIWFKDTNVLLGSEIVRDVPMKALMTELLKQLEASKFTVYETYPSQIPTDTILSFDGLPRDEPVTQDRLWKVLANFIRPGDIVMGETGTPGYGVREFKLPENTRMVTFSTWLSIGYMLPAAQGAALAQRELQKDKQGRTILLIGDGSFQLTAQEIATMVRQNLDIVIFLFNNDGYTIERCIHGANQGYNDVSPWRYLQAASFFGAPEDSYTKRVKTWGDLEETLGDKELSDGRGIRMAEIILDRDDAPEGPLKVLMSKQKPGI</sequence>
<evidence type="ECO:0000259" key="15">
    <source>
        <dbReference type="Pfam" id="PF02776"/>
    </source>
</evidence>
<evidence type="ECO:0000256" key="10">
    <source>
        <dbReference type="ARBA" id="ARBA00023239"/>
    </source>
</evidence>
<evidence type="ECO:0000256" key="6">
    <source>
        <dbReference type="ARBA" id="ARBA00022723"/>
    </source>
</evidence>
<organism evidence="16">
    <name type="scientific">Bionectria ochroleuca</name>
    <name type="common">Gliocladium roseum</name>
    <dbReference type="NCBI Taxonomy" id="29856"/>
    <lineage>
        <taxon>Eukaryota</taxon>
        <taxon>Fungi</taxon>
        <taxon>Dikarya</taxon>
        <taxon>Ascomycota</taxon>
        <taxon>Pezizomycotina</taxon>
        <taxon>Sordariomycetes</taxon>
        <taxon>Hypocreomycetidae</taxon>
        <taxon>Hypocreales</taxon>
        <taxon>Bionectriaceae</taxon>
        <taxon>Clonostachys</taxon>
    </lineage>
</organism>
<evidence type="ECO:0000256" key="11">
    <source>
        <dbReference type="PIRSR" id="PIRSR036565-2"/>
    </source>
</evidence>
<dbReference type="CDD" id="cd07038">
    <property type="entry name" value="TPP_PYR_PDC_IPDC_like"/>
    <property type="match status" value="1"/>
</dbReference>
<comment type="similarity">
    <text evidence="3 12">Belongs to the TPP enzyme family.</text>
</comment>
<dbReference type="InterPro" id="IPR012000">
    <property type="entry name" value="Thiamin_PyroP_enz_cen_dom"/>
</dbReference>
<dbReference type="InterPro" id="IPR029035">
    <property type="entry name" value="DHS-like_NAD/FAD-binding_dom"/>
</dbReference>
<dbReference type="SUPFAM" id="SSF52467">
    <property type="entry name" value="DHS-like NAD/FAD-binding domain"/>
    <property type="match status" value="1"/>
</dbReference>
<feature type="domain" description="Thiamine pyrophosphate enzyme central" evidence="13">
    <location>
        <begin position="200"/>
        <end position="336"/>
    </location>
</feature>
<dbReference type="Gene3D" id="3.40.50.970">
    <property type="match status" value="2"/>
</dbReference>
<evidence type="ECO:0000256" key="5">
    <source>
        <dbReference type="ARBA" id="ARBA00014422"/>
    </source>
</evidence>
<keyword evidence="7" id="KW-0210">Decarboxylase</keyword>
<dbReference type="SUPFAM" id="SSF52518">
    <property type="entry name" value="Thiamin diphosphate-binding fold (THDP-binding)"/>
    <property type="match status" value="2"/>
</dbReference>
<evidence type="ECO:0000256" key="7">
    <source>
        <dbReference type="ARBA" id="ARBA00022793"/>
    </source>
</evidence>
<dbReference type="CDD" id="cd02005">
    <property type="entry name" value="TPP_PDC_IPDC"/>
    <property type="match status" value="1"/>
</dbReference>
<evidence type="ECO:0000259" key="14">
    <source>
        <dbReference type="Pfam" id="PF02775"/>
    </source>
</evidence>
<keyword evidence="10" id="KW-0456">Lyase</keyword>
<evidence type="ECO:0000259" key="13">
    <source>
        <dbReference type="Pfam" id="PF00205"/>
    </source>
</evidence>
<comment type="cofactor">
    <cofactor evidence="11">
        <name>Mg(2+)</name>
        <dbReference type="ChEBI" id="CHEBI:18420"/>
    </cofactor>
    <text evidence="11">Binds 1 Mg(2+) per subunit.</text>
</comment>
<dbReference type="EC" id="4.1.1.1" evidence="4"/>
<proteinExistence type="inferred from homology"/>
<keyword evidence="9 12" id="KW-0786">Thiamine pyrophosphate</keyword>
<dbReference type="InterPro" id="IPR012110">
    <property type="entry name" value="PDC/IPDC-like"/>
</dbReference>
<gene>
    <name evidence="16" type="ORF">BN869_000010355_1</name>
</gene>
<evidence type="ECO:0000256" key="3">
    <source>
        <dbReference type="ARBA" id="ARBA00007812"/>
    </source>
</evidence>
<dbReference type="GO" id="GO:0005634">
    <property type="term" value="C:nucleus"/>
    <property type="evidence" value="ECO:0007669"/>
    <property type="project" value="TreeGrafter"/>
</dbReference>
<dbReference type="PANTHER" id="PTHR43452:SF11">
    <property type="entry name" value="PYRUVATE DECARBOXYLASE"/>
    <property type="match status" value="1"/>
</dbReference>
<dbReference type="InterPro" id="IPR047214">
    <property type="entry name" value="TPP_PDC_IPDC"/>
</dbReference>
<protein>
    <recommendedName>
        <fullName evidence="5">Pyruvate decarboxylase</fullName>
        <ecNumber evidence="4">4.1.1.1</ecNumber>
    </recommendedName>
</protein>
<feature type="binding site" evidence="11">
    <location>
        <position position="476"/>
    </location>
    <ligand>
        <name>Mg(2+)</name>
        <dbReference type="ChEBI" id="CHEBI:18420"/>
    </ligand>
</feature>
<dbReference type="Pfam" id="PF02775">
    <property type="entry name" value="TPP_enzyme_C"/>
    <property type="match status" value="1"/>
</dbReference>
<dbReference type="GO" id="GO:0000287">
    <property type="term" value="F:magnesium ion binding"/>
    <property type="evidence" value="ECO:0007669"/>
    <property type="project" value="InterPro"/>
</dbReference>
<feature type="binding site" evidence="11">
    <location>
        <position position="478"/>
    </location>
    <ligand>
        <name>Mg(2+)</name>
        <dbReference type="ChEBI" id="CHEBI:18420"/>
    </ligand>
</feature>
<evidence type="ECO:0000256" key="1">
    <source>
        <dbReference type="ARBA" id="ARBA00001041"/>
    </source>
</evidence>
<dbReference type="GO" id="GO:0030976">
    <property type="term" value="F:thiamine pyrophosphate binding"/>
    <property type="evidence" value="ECO:0007669"/>
    <property type="project" value="InterPro"/>
</dbReference>
<dbReference type="InterPro" id="IPR029061">
    <property type="entry name" value="THDP-binding"/>
</dbReference>
<dbReference type="PANTHER" id="PTHR43452">
    <property type="entry name" value="PYRUVATE DECARBOXYLASE"/>
    <property type="match status" value="1"/>
</dbReference>
<evidence type="ECO:0000256" key="9">
    <source>
        <dbReference type="ARBA" id="ARBA00023052"/>
    </source>
</evidence>
<evidence type="ECO:0000256" key="2">
    <source>
        <dbReference type="ARBA" id="ARBA00001964"/>
    </source>
</evidence>
<evidence type="ECO:0000313" key="16">
    <source>
        <dbReference type="EMBL" id="CEO54297.1"/>
    </source>
</evidence>
<comment type="catalytic activity">
    <reaction evidence="1">
        <text>a 2-oxocarboxylate + H(+) = an aldehyde + CO2</text>
        <dbReference type="Rhea" id="RHEA:11628"/>
        <dbReference type="ChEBI" id="CHEBI:15378"/>
        <dbReference type="ChEBI" id="CHEBI:16526"/>
        <dbReference type="ChEBI" id="CHEBI:17478"/>
        <dbReference type="ChEBI" id="CHEBI:35179"/>
        <dbReference type="EC" id="4.1.1.1"/>
    </reaction>
</comment>
<feature type="domain" description="Thiamine pyrophosphate enzyme TPP-binding" evidence="14">
    <location>
        <begin position="400"/>
        <end position="527"/>
    </location>
</feature>
<dbReference type="InterPro" id="IPR012001">
    <property type="entry name" value="Thiamin_PyroP_enz_TPP-bd_dom"/>
</dbReference>
<dbReference type="GO" id="GO:0005829">
    <property type="term" value="C:cytosol"/>
    <property type="evidence" value="ECO:0007669"/>
    <property type="project" value="TreeGrafter"/>
</dbReference>
<dbReference type="Pfam" id="PF02776">
    <property type="entry name" value="TPP_enzyme_N"/>
    <property type="match status" value="1"/>
</dbReference>
<accession>A0A0B7KFU9</accession>
<dbReference type="FunFam" id="3.40.50.970:FF:000024">
    <property type="entry name" value="Pyruvate decarboxylase isozyme"/>
    <property type="match status" value="1"/>
</dbReference>
<dbReference type="FunFam" id="3.40.50.970:FF:000019">
    <property type="entry name" value="Pyruvate decarboxylase isozyme"/>
    <property type="match status" value="1"/>
</dbReference>
<dbReference type="EMBL" id="CDPU01000041">
    <property type="protein sequence ID" value="CEO54297.1"/>
    <property type="molecule type" value="Genomic_DNA"/>
</dbReference>
<dbReference type="PIRSF" id="PIRSF036565">
    <property type="entry name" value="Pyruvt_ip_decrb"/>
    <property type="match status" value="1"/>
</dbReference>
<dbReference type="GO" id="GO:0004737">
    <property type="term" value="F:pyruvate decarboxylase activity"/>
    <property type="evidence" value="ECO:0007669"/>
    <property type="project" value="UniProtKB-EC"/>
</dbReference>
<reference evidence="16" key="1">
    <citation type="submission" date="2015-01" db="EMBL/GenBank/DDBJ databases">
        <authorList>
            <person name="Durling Mikael"/>
        </authorList>
    </citation>
    <scope>NUCLEOTIDE SEQUENCE</scope>
</reference>
<evidence type="ECO:0000256" key="4">
    <source>
        <dbReference type="ARBA" id="ARBA00013202"/>
    </source>
</evidence>
<keyword evidence="8 11" id="KW-0460">Magnesium</keyword>
<dbReference type="AlphaFoldDB" id="A0A0B7KFU9"/>
<evidence type="ECO:0000256" key="12">
    <source>
        <dbReference type="RuleBase" id="RU362132"/>
    </source>
</evidence>
<dbReference type="InterPro" id="IPR047213">
    <property type="entry name" value="TPP_PYR_PDC_IPDC-like"/>
</dbReference>
<dbReference type="Gene3D" id="3.40.50.1220">
    <property type="entry name" value="TPP-binding domain"/>
    <property type="match status" value="1"/>
</dbReference>
<dbReference type="InterPro" id="IPR011766">
    <property type="entry name" value="TPP_enzyme_TPP-bd"/>
</dbReference>
<comment type="cofactor">
    <cofactor evidence="2">
        <name>thiamine diphosphate</name>
        <dbReference type="ChEBI" id="CHEBI:58937"/>
    </cofactor>
</comment>
<dbReference type="Pfam" id="PF00205">
    <property type="entry name" value="TPP_enzyme_M"/>
    <property type="match status" value="1"/>
</dbReference>